<evidence type="ECO:0000256" key="1">
    <source>
        <dbReference type="SAM" id="MobiDB-lite"/>
    </source>
</evidence>
<evidence type="ECO:0000313" key="3">
    <source>
        <dbReference type="Proteomes" id="UP001050691"/>
    </source>
</evidence>
<feature type="region of interest" description="Disordered" evidence="1">
    <location>
        <begin position="77"/>
        <end position="102"/>
    </location>
</feature>
<gene>
    <name evidence="2" type="ORF">Clacol_000805</name>
</gene>
<feature type="region of interest" description="Disordered" evidence="1">
    <location>
        <begin position="310"/>
        <end position="332"/>
    </location>
</feature>
<proteinExistence type="predicted"/>
<dbReference type="EMBL" id="BPWL01000001">
    <property type="protein sequence ID" value="GJJ06612.1"/>
    <property type="molecule type" value="Genomic_DNA"/>
</dbReference>
<protein>
    <submittedName>
        <fullName evidence="2">Uncharacterized protein</fullName>
    </submittedName>
</protein>
<accession>A0AAV4ZZM0</accession>
<name>A0AAV4ZZM0_9AGAM</name>
<dbReference type="Proteomes" id="UP001050691">
    <property type="component" value="Unassembled WGS sequence"/>
</dbReference>
<reference evidence="2" key="1">
    <citation type="submission" date="2021-10" db="EMBL/GenBank/DDBJ databases">
        <title>De novo Genome Assembly of Clathrus columnatus (Basidiomycota, Fungi) Using Illumina and Nanopore Sequence Data.</title>
        <authorList>
            <person name="Ogiso-Tanaka E."/>
            <person name="Itagaki H."/>
            <person name="Hosoya T."/>
            <person name="Hosaka K."/>
        </authorList>
    </citation>
    <scope>NUCLEOTIDE SEQUENCE</scope>
    <source>
        <strain evidence="2">MO-923</strain>
    </source>
</reference>
<organism evidence="2 3">
    <name type="scientific">Clathrus columnatus</name>
    <dbReference type="NCBI Taxonomy" id="1419009"/>
    <lineage>
        <taxon>Eukaryota</taxon>
        <taxon>Fungi</taxon>
        <taxon>Dikarya</taxon>
        <taxon>Basidiomycota</taxon>
        <taxon>Agaricomycotina</taxon>
        <taxon>Agaricomycetes</taxon>
        <taxon>Phallomycetidae</taxon>
        <taxon>Phallales</taxon>
        <taxon>Clathraceae</taxon>
        <taxon>Clathrus</taxon>
    </lineage>
</organism>
<comment type="caution">
    <text evidence="2">The sequence shown here is derived from an EMBL/GenBank/DDBJ whole genome shotgun (WGS) entry which is preliminary data.</text>
</comment>
<sequence>MPNTRTTCYEAEVDSEDGLYIDDIATSRPMSYLWKKPLVIDNEADASRANTNYEYYTTDDIHASSIKEHVSLGKTVKHTSGSYGVPRRDSKTETSQRISTGTDTTLCEPNAVSILNYQKEFLDQACHTYEDTGHRAKYRFIGGPPPELFVEEYNKGIEVLKRLGLSAMGNKPFKNLFWRLCSTIEGIRFSRPVLIEKSDNPKDCEYLDDVLADPSITLDKGVTLDSTEYPMNDVQQAKYDEVKNDWALDILKVWDRDGQTPIMPMNVREKLSEATVCVHFSLKQGFIYAESMHSVIAVIEDVFYVQGSPQPSTRRRTIMDGAPTPNVKKRRI</sequence>
<dbReference type="AlphaFoldDB" id="A0AAV4ZZM0"/>
<keyword evidence="3" id="KW-1185">Reference proteome</keyword>
<evidence type="ECO:0000313" key="2">
    <source>
        <dbReference type="EMBL" id="GJJ06612.1"/>
    </source>
</evidence>